<keyword evidence="3 5" id="KW-1133">Transmembrane helix</keyword>
<feature type="transmembrane region" description="Helical" evidence="5">
    <location>
        <begin position="18"/>
        <end position="43"/>
    </location>
</feature>
<keyword evidence="2 5" id="KW-0812">Transmembrane</keyword>
<dbReference type="RefSeq" id="WP_220208620.1">
    <property type="nucleotide sequence ID" value="NZ_BNJK01000002.1"/>
</dbReference>
<dbReference type="PROSITE" id="PS00217">
    <property type="entry name" value="SUGAR_TRANSPORT_2"/>
    <property type="match status" value="1"/>
</dbReference>
<feature type="transmembrane region" description="Helical" evidence="5">
    <location>
        <begin position="361"/>
        <end position="380"/>
    </location>
</feature>
<proteinExistence type="predicted"/>
<dbReference type="Pfam" id="PF00083">
    <property type="entry name" value="Sugar_tr"/>
    <property type="match status" value="1"/>
</dbReference>
<evidence type="ECO:0000313" key="7">
    <source>
        <dbReference type="EMBL" id="GHO97843.1"/>
    </source>
</evidence>
<dbReference type="Gene3D" id="1.20.1250.20">
    <property type="entry name" value="MFS general substrate transporter like domains"/>
    <property type="match status" value="2"/>
</dbReference>
<dbReference type="EMBL" id="BNJK01000002">
    <property type="protein sequence ID" value="GHO97843.1"/>
    <property type="molecule type" value="Genomic_DNA"/>
</dbReference>
<name>A0A8J3ISL5_9CHLR</name>
<dbReference type="PROSITE" id="PS50850">
    <property type="entry name" value="MFS"/>
    <property type="match status" value="1"/>
</dbReference>
<sequence length="445" mass="48368">MSVFTLLGSLNRDQRNTFLASFLGWTLDAFDFFLVSFVTLRIAGEFKVALSAVVFTTALTLMLRPVGALIFGILADRFGRRIPLMVDIICYSIIELLTAFSPNYVVFLILRVLFGIAMGGEWGLGSSLAMEALPARARGLFSGILQQGYACGYLLGAIVYYLVFTIFPSVGWRAMFIVGVLPALLVVFIRTKVPESPVWTQRQETLRAQQGSAWSGMVEAIKNHWVLFIYVILLMTAFNSLSHGTQDNLPNFLQAQLKLGVASTSTITVISNIGAIIGGTLFGYYSQQWGRRRAIIIACVLGLIMIPLWVGFIRIPGLNLLASIATGAFLLQFMVQGAWGVIPAHLNELSPTDVRGTFPGFAYQLGNLFAAQIVFLEAVMAENFGTKGTPDFAIALAIFSLGAFIAVIIFTAIGREARHVEFIASGEQEPVLEGSSSSTLGDAIS</sequence>
<evidence type="ECO:0000313" key="8">
    <source>
        <dbReference type="Proteomes" id="UP000597444"/>
    </source>
</evidence>
<dbReference type="InterPro" id="IPR005829">
    <property type="entry name" value="Sugar_transporter_CS"/>
</dbReference>
<evidence type="ECO:0000256" key="1">
    <source>
        <dbReference type="ARBA" id="ARBA00004651"/>
    </source>
</evidence>
<keyword evidence="8" id="KW-1185">Reference proteome</keyword>
<reference evidence="7" key="1">
    <citation type="submission" date="2020-10" db="EMBL/GenBank/DDBJ databases">
        <title>Taxonomic study of unclassified bacteria belonging to the class Ktedonobacteria.</title>
        <authorList>
            <person name="Yabe S."/>
            <person name="Wang C.M."/>
            <person name="Zheng Y."/>
            <person name="Sakai Y."/>
            <person name="Cavaletti L."/>
            <person name="Monciardini P."/>
            <person name="Donadio S."/>
        </authorList>
    </citation>
    <scope>NUCLEOTIDE SEQUENCE</scope>
    <source>
        <strain evidence="7">ID150040</strain>
    </source>
</reference>
<evidence type="ECO:0000259" key="6">
    <source>
        <dbReference type="PROSITE" id="PS50850"/>
    </source>
</evidence>
<evidence type="ECO:0000256" key="2">
    <source>
        <dbReference type="ARBA" id="ARBA00022692"/>
    </source>
</evidence>
<accession>A0A8J3ISL5</accession>
<feature type="transmembrane region" description="Helical" evidence="5">
    <location>
        <begin position="144"/>
        <end position="164"/>
    </location>
</feature>
<comment type="subcellular location">
    <subcellularLocation>
        <location evidence="1">Cell membrane</location>
        <topology evidence="1">Multi-pass membrane protein</topology>
    </subcellularLocation>
</comment>
<dbReference type="PANTHER" id="PTHR23508:SF10">
    <property type="entry name" value="CARBOXYLIC ACID TRANSPORTER PROTEIN HOMOLOG"/>
    <property type="match status" value="1"/>
</dbReference>
<dbReference type="PANTHER" id="PTHR23508">
    <property type="entry name" value="CARBOXYLIC ACID TRANSPORTER PROTEIN HOMOLOG"/>
    <property type="match status" value="1"/>
</dbReference>
<keyword evidence="4 5" id="KW-0472">Membrane</keyword>
<feature type="transmembrane region" description="Helical" evidence="5">
    <location>
        <begin position="225"/>
        <end position="241"/>
    </location>
</feature>
<dbReference type="InterPro" id="IPR020846">
    <property type="entry name" value="MFS_dom"/>
</dbReference>
<dbReference type="SUPFAM" id="SSF103473">
    <property type="entry name" value="MFS general substrate transporter"/>
    <property type="match status" value="1"/>
</dbReference>
<dbReference type="AlphaFoldDB" id="A0A8J3ISL5"/>
<feature type="transmembrane region" description="Helical" evidence="5">
    <location>
        <begin position="321"/>
        <end position="341"/>
    </location>
</feature>
<dbReference type="Proteomes" id="UP000597444">
    <property type="component" value="Unassembled WGS sequence"/>
</dbReference>
<protein>
    <submittedName>
        <fullName evidence="7">MFS transporter</fullName>
    </submittedName>
</protein>
<feature type="transmembrane region" description="Helical" evidence="5">
    <location>
        <begin position="392"/>
        <end position="413"/>
    </location>
</feature>
<dbReference type="InterPro" id="IPR005828">
    <property type="entry name" value="MFS_sugar_transport-like"/>
</dbReference>
<evidence type="ECO:0000256" key="4">
    <source>
        <dbReference type="ARBA" id="ARBA00023136"/>
    </source>
</evidence>
<feature type="domain" description="Major facilitator superfamily (MFS) profile" evidence="6">
    <location>
        <begin position="17"/>
        <end position="418"/>
    </location>
</feature>
<evidence type="ECO:0000256" key="3">
    <source>
        <dbReference type="ARBA" id="ARBA00022989"/>
    </source>
</evidence>
<organism evidence="7 8">
    <name type="scientific">Reticulibacter mediterranei</name>
    <dbReference type="NCBI Taxonomy" id="2778369"/>
    <lineage>
        <taxon>Bacteria</taxon>
        <taxon>Bacillati</taxon>
        <taxon>Chloroflexota</taxon>
        <taxon>Ktedonobacteria</taxon>
        <taxon>Ktedonobacterales</taxon>
        <taxon>Reticulibacteraceae</taxon>
        <taxon>Reticulibacter</taxon>
    </lineage>
</organism>
<comment type="caution">
    <text evidence="7">The sequence shown here is derived from an EMBL/GenBank/DDBJ whole genome shotgun (WGS) entry which is preliminary data.</text>
</comment>
<feature type="transmembrane region" description="Helical" evidence="5">
    <location>
        <begin position="170"/>
        <end position="189"/>
    </location>
</feature>
<dbReference type="GO" id="GO:0005886">
    <property type="term" value="C:plasma membrane"/>
    <property type="evidence" value="ECO:0007669"/>
    <property type="project" value="UniProtKB-SubCell"/>
</dbReference>
<gene>
    <name evidence="7" type="ORF">KSF_078910</name>
</gene>
<feature type="transmembrane region" description="Helical" evidence="5">
    <location>
        <begin position="294"/>
        <end position="315"/>
    </location>
</feature>
<dbReference type="GO" id="GO:0046943">
    <property type="term" value="F:carboxylic acid transmembrane transporter activity"/>
    <property type="evidence" value="ECO:0007669"/>
    <property type="project" value="TreeGrafter"/>
</dbReference>
<dbReference type="InterPro" id="IPR036259">
    <property type="entry name" value="MFS_trans_sf"/>
</dbReference>
<feature type="transmembrane region" description="Helical" evidence="5">
    <location>
        <begin position="82"/>
        <end position="100"/>
    </location>
</feature>
<feature type="transmembrane region" description="Helical" evidence="5">
    <location>
        <begin position="261"/>
        <end position="282"/>
    </location>
</feature>
<feature type="transmembrane region" description="Helical" evidence="5">
    <location>
        <begin position="49"/>
        <end position="75"/>
    </location>
</feature>
<evidence type="ECO:0000256" key="5">
    <source>
        <dbReference type="SAM" id="Phobius"/>
    </source>
</evidence>